<comment type="caution">
    <text evidence="1">The sequence shown here is derived from an EMBL/GenBank/DDBJ whole genome shotgun (WGS) entry which is preliminary data.</text>
</comment>
<evidence type="ECO:0008006" key="3">
    <source>
        <dbReference type="Google" id="ProtNLM"/>
    </source>
</evidence>
<dbReference type="Gene3D" id="2.60.120.260">
    <property type="entry name" value="Galactose-binding domain-like"/>
    <property type="match status" value="1"/>
</dbReference>
<dbReference type="InterPro" id="IPR008979">
    <property type="entry name" value="Galactose-bd-like_sf"/>
</dbReference>
<dbReference type="SUPFAM" id="SSF49785">
    <property type="entry name" value="Galactose-binding domain-like"/>
    <property type="match status" value="1"/>
</dbReference>
<evidence type="ECO:0000313" key="1">
    <source>
        <dbReference type="EMBL" id="EET81299.1"/>
    </source>
</evidence>
<dbReference type="RefSeq" id="WP_005016277.1">
    <property type="nucleotide sequence ID" value="NZ_ACVR01000072.1"/>
</dbReference>
<proteinExistence type="predicted"/>
<dbReference type="EMBL" id="ACVR01000072">
    <property type="protein sequence ID" value="EET81299.1"/>
    <property type="molecule type" value="Genomic_DNA"/>
</dbReference>
<organism evidence="1 2">
    <name type="scientific">Acinetobacter radioresistens SK82</name>
    <dbReference type="NCBI Taxonomy" id="596318"/>
    <lineage>
        <taxon>Bacteria</taxon>
        <taxon>Pseudomonadati</taxon>
        <taxon>Pseudomonadota</taxon>
        <taxon>Gammaproteobacteria</taxon>
        <taxon>Moraxellales</taxon>
        <taxon>Moraxellaceae</taxon>
        <taxon>Acinetobacter</taxon>
    </lineage>
</organism>
<accession>A0ABM9YK75</accession>
<dbReference type="Proteomes" id="UP000018419">
    <property type="component" value="Unassembled WGS sequence"/>
</dbReference>
<keyword evidence="2" id="KW-1185">Reference proteome</keyword>
<gene>
    <name evidence="1" type="ORF">ACIRA0001_0080</name>
</gene>
<name>A0ABM9YK75_ACIRA</name>
<evidence type="ECO:0000313" key="2">
    <source>
        <dbReference type="Proteomes" id="UP000018419"/>
    </source>
</evidence>
<protein>
    <recommendedName>
        <fullName evidence="3">F5/8 type C domain-containing protein</fullName>
    </recommendedName>
</protein>
<reference evidence="1 2" key="1">
    <citation type="submission" date="2009-07" db="EMBL/GenBank/DDBJ databases">
        <authorList>
            <person name="Madupu R."/>
            <person name="Durkin A.S."/>
            <person name="Torralba M."/>
            <person name="Methe B."/>
            <person name="Sutton G.G."/>
            <person name="Strausberg R.L."/>
            <person name="Nelson K.E."/>
        </authorList>
    </citation>
    <scope>NUCLEOTIDE SEQUENCE [LARGE SCALE GENOMIC DNA]</scope>
    <source>
        <strain evidence="1 2">SK82</strain>
    </source>
</reference>
<sequence>MPTSSSSYVLYENVFLHSSLVASATAAGSHVRNAVDWRTQTFWQCDSPETQTLSVQLPTAVSCSAFAIARHNLKTASVDQKILLQYLNGNTWTTVCTLTANNDDTSLFSRFNAVAATQWRVIINIKPGAIFHMAICMAGQAIQMPFGMPKGFVPPRHNIQLTTLTNQSENGAFVGRSVIREGYKTEIKQPRVPTDWLRNEGMKFVNHAIKKPFFFQWSDRYFPTDSAYCWLDGNNAVSAFQMLDRQWQSFSMKIECI</sequence>